<comment type="caution">
    <text evidence="1">The sequence shown here is derived from an EMBL/GenBank/DDBJ whole genome shotgun (WGS) entry which is preliminary data.</text>
</comment>
<sequence length="92" mass="10305">MDTKDVPNAVLLLPGLGGSILYAKIKDKNGRETEEFVWPKLANGNQIMSRYMKGKIDPNSLEIIPFEDNVKIFATDKDFGLHAIDYLVPDIP</sequence>
<evidence type="ECO:0000313" key="2">
    <source>
        <dbReference type="Proteomes" id="UP000324800"/>
    </source>
</evidence>
<dbReference type="EMBL" id="SNRW01013899">
    <property type="protein sequence ID" value="KAA6372094.1"/>
    <property type="molecule type" value="Genomic_DNA"/>
</dbReference>
<dbReference type="OrthoDB" id="190846at2759"/>
<reference evidence="1 2" key="1">
    <citation type="submission" date="2019-03" db="EMBL/GenBank/DDBJ databases">
        <title>Single cell metagenomics reveals metabolic interactions within the superorganism composed of flagellate Streblomastix strix and complex community of Bacteroidetes bacteria on its surface.</title>
        <authorList>
            <person name="Treitli S.C."/>
            <person name="Kolisko M."/>
            <person name="Husnik F."/>
            <person name="Keeling P."/>
            <person name="Hampl V."/>
        </authorList>
    </citation>
    <scope>NUCLEOTIDE SEQUENCE [LARGE SCALE GENOMIC DNA]</scope>
    <source>
        <strain evidence="1">ST1C</strain>
    </source>
</reference>
<organism evidence="1 2">
    <name type="scientific">Streblomastix strix</name>
    <dbReference type="NCBI Taxonomy" id="222440"/>
    <lineage>
        <taxon>Eukaryota</taxon>
        <taxon>Metamonada</taxon>
        <taxon>Preaxostyla</taxon>
        <taxon>Oxymonadida</taxon>
        <taxon>Streblomastigidae</taxon>
        <taxon>Streblomastix</taxon>
    </lineage>
</organism>
<feature type="non-terminal residue" evidence="1">
    <location>
        <position position="92"/>
    </location>
</feature>
<evidence type="ECO:0000313" key="1">
    <source>
        <dbReference type="EMBL" id="KAA6372094.1"/>
    </source>
</evidence>
<dbReference type="Proteomes" id="UP000324800">
    <property type="component" value="Unassembled WGS sequence"/>
</dbReference>
<gene>
    <name evidence="1" type="ORF">EZS28_032380</name>
</gene>
<name>A0A5J4UPK2_9EUKA</name>
<accession>A0A5J4UPK2</accession>
<dbReference type="AlphaFoldDB" id="A0A5J4UPK2"/>
<protein>
    <submittedName>
        <fullName evidence="1">Uncharacterized protein</fullName>
    </submittedName>
</protein>
<proteinExistence type="predicted"/>